<proteinExistence type="predicted"/>
<reference evidence="3" key="2">
    <citation type="submission" date="2012-11" db="EMBL/GenBank/DDBJ databases">
        <authorList>
            <person name="Kuo A."/>
            <person name="Curtis B.A."/>
            <person name="Tanifuji G."/>
            <person name="Burki F."/>
            <person name="Gruber A."/>
            <person name="Irimia M."/>
            <person name="Maruyama S."/>
            <person name="Arias M.C."/>
            <person name="Ball S.G."/>
            <person name="Gile G.H."/>
            <person name="Hirakawa Y."/>
            <person name="Hopkins J.F."/>
            <person name="Rensing S.A."/>
            <person name="Schmutz J."/>
            <person name="Symeonidi A."/>
            <person name="Elias M."/>
            <person name="Eveleigh R.J."/>
            <person name="Herman E.K."/>
            <person name="Klute M.J."/>
            <person name="Nakayama T."/>
            <person name="Obornik M."/>
            <person name="Reyes-Prieto A."/>
            <person name="Armbrust E.V."/>
            <person name="Aves S.J."/>
            <person name="Beiko R.G."/>
            <person name="Coutinho P."/>
            <person name="Dacks J.B."/>
            <person name="Durnford D.G."/>
            <person name="Fast N.M."/>
            <person name="Green B.R."/>
            <person name="Grisdale C."/>
            <person name="Hempe F."/>
            <person name="Henrissat B."/>
            <person name="Hoppner M.P."/>
            <person name="Ishida K.-I."/>
            <person name="Kim E."/>
            <person name="Koreny L."/>
            <person name="Kroth P.G."/>
            <person name="Liu Y."/>
            <person name="Malik S.-B."/>
            <person name="Maier U.G."/>
            <person name="McRose D."/>
            <person name="Mock T."/>
            <person name="Neilson J.A."/>
            <person name="Onodera N.T."/>
            <person name="Poole A.M."/>
            <person name="Pritham E.J."/>
            <person name="Richards T.A."/>
            <person name="Rocap G."/>
            <person name="Roy S.W."/>
            <person name="Sarai C."/>
            <person name="Schaack S."/>
            <person name="Shirato S."/>
            <person name="Slamovits C.H."/>
            <person name="Spencer D.F."/>
            <person name="Suzuki S."/>
            <person name="Worden A.Z."/>
            <person name="Zauner S."/>
            <person name="Barry K."/>
            <person name="Bell C."/>
            <person name="Bharti A.K."/>
            <person name="Crow J.A."/>
            <person name="Grimwood J."/>
            <person name="Kramer R."/>
            <person name="Lindquist E."/>
            <person name="Lucas S."/>
            <person name="Salamov A."/>
            <person name="McFadden G.I."/>
            <person name="Lane C.E."/>
            <person name="Keeling P.J."/>
            <person name="Gray M.W."/>
            <person name="Grigoriev I.V."/>
            <person name="Archibald J.M."/>
        </authorList>
    </citation>
    <scope>NUCLEOTIDE SEQUENCE</scope>
    <source>
        <strain evidence="3">CCMP2712</strain>
    </source>
</reference>
<organism evidence="2 3">
    <name type="scientific">Guillardia theta (strain CCMP2712)</name>
    <name type="common">Cryptophyte</name>
    <dbReference type="NCBI Taxonomy" id="905079"/>
    <lineage>
        <taxon>Eukaryota</taxon>
        <taxon>Cryptophyceae</taxon>
        <taxon>Pyrenomonadales</taxon>
        <taxon>Geminigeraceae</taxon>
        <taxon>Guillardia</taxon>
    </lineage>
</organism>
<name>A0A0C3TFA5_GUITC</name>
<reference evidence="2" key="3">
    <citation type="submission" date="2015-06" db="UniProtKB">
        <authorList>
            <consortium name="EnsemblProtists"/>
        </authorList>
    </citation>
    <scope>IDENTIFICATION</scope>
</reference>
<feature type="compositionally biased region" description="Low complexity" evidence="1">
    <location>
        <begin position="62"/>
        <end position="74"/>
    </location>
</feature>
<dbReference type="Proteomes" id="UP000011087">
    <property type="component" value="Unassembled WGS sequence"/>
</dbReference>
<sequence length="74" mass="8067">MAKFLPDSNKEQSDYRKQRFQMLFGGIDAVANAAGSGDSSDPIAAALAAHGDSQRNKKKSINSTNFFSTNSHWM</sequence>
<dbReference type="AlphaFoldDB" id="A0A0C3TFA5"/>
<feature type="region of interest" description="Disordered" evidence="1">
    <location>
        <begin position="48"/>
        <end position="74"/>
    </location>
</feature>
<evidence type="ECO:0000256" key="1">
    <source>
        <dbReference type="SAM" id="MobiDB-lite"/>
    </source>
</evidence>
<dbReference type="OMA" id="STNSHWM"/>
<accession>A0A0C3TFA5</accession>
<reference evidence="3" key="1">
    <citation type="journal article" date="2012" name="Nature">
        <title>Algal genomes reveal evolutionary mosaicism and the fate of nucleomorphs.</title>
        <authorList>
            <consortium name="DOE Joint Genome Institute"/>
            <person name="Curtis B.A."/>
            <person name="Tanifuji G."/>
            <person name="Burki F."/>
            <person name="Gruber A."/>
            <person name="Irimia M."/>
            <person name="Maruyama S."/>
            <person name="Arias M.C."/>
            <person name="Ball S.G."/>
            <person name="Gile G.H."/>
            <person name="Hirakawa Y."/>
            <person name="Hopkins J.F."/>
            <person name="Kuo A."/>
            <person name="Rensing S.A."/>
            <person name="Schmutz J."/>
            <person name="Symeonidi A."/>
            <person name="Elias M."/>
            <person name="Eveleigh R.J."/>
            <person name="Herman E.K."/>
            <person name="Klute M.J."/>
            <person name="Nakayama T."/>
            <person name="Obornik M."/>
            <person name="Reyes-Prieto A."/>
            <person name="Armbrust E.V."/>
            <person name="Aves S.J."/>
            <person name="Beiko R.G."/>
            <person name="Coutinho P."/>
            <person name="Dacks J.B."/>
            <person name="Durnford D.G."/>
            <person name="Fast N.M."/>
            <person name="Green B.R."/>
            <person name="Grisdale C.J."/>
            <person name="Hempel F."/>
            <person name="Henrissat B."/>
            <person name="Hoppner M.P."/>
            <person name="Ishida K."/>
            <person name="Kim E."/>
            <person name="Koreny L."/>
            <person name="Kroth P.G."/>
            <person name="Liu Y."/>
            <person name="Malik S.B."/>
            <person name="Maier U.G."/>
            <person name="McRose D."/>
            <person name="Mock T."/>
            <person name="Neilson J.A."/>
            <person name="Onodera N.T."/>
            <person name="Poole A.M."/>
            <person name="Pritham E.J."/>
            <person name="Richards T.A."/>
            <person name="Rocap G."/>
            <person name="Roy S.W."/>
            <person name="Sarai C."/>
            <person name="Schaack S."/>
            <person name="Shirato S."/>
            <person name="Slamovits C.H."/>
            <person name="Spencer D.F."/>
            <person name="Suzuki S."/>
            <person name="Worden A.Z."/>
            <person name="Zauner S."/>
            <person name="Barry K."/>
            <person name="Bell C."/>
            <person name="Bharti A.K."/>
            <person name="Crow J.A."/>
            <person name="Grimwood J."/>
            <person name="Kramer R."/>
            <person name="Lindquist E."/>
            <person name="Lucas S."/>
            <person name="Salamov A."/>
            <person name="McFadden G.I."/>
            <person name="Lane C.E."/>
            <person name="Keeling P.J."/>
            <person name="Gray M.W."/>
            <person name="Grigoriev I.V."/>
            <person name="Archibald J.M."/>
        </authorList>
    </citation>
    <scope>NUCLEOTIDE SEQUENCE</scope>
    <source>
        <strain evidence="3">CCMP2712</strain>
    </source>
</reference>
<evidence type="ECO:0000313" key="3">
    <source>
        <dbReference type="Proteomes" id="UP000011087"/>
    </source>
</evidence>
<dbReference type="EnsemblProtists" id="EKX42593">
    <property type="protein sequence ID" value="EKX42593"/>
    <property type="gene ID" value="GUITHDRAFT_153477"/>
</dbReference>
<keyword evidence="3" id="KW-1185">Reference proteome</keyword>
<protein>
    <submittedName>
        <fullName evidence="2">Uncharacterized protein</fullName>
    </submittedName>
</protein>
<evidence type="ECO:0000313" key="2">
    <source>
        <dbReference type="EnsemblProtists" id="EKX42593"/>
    </source>
</evidence>